<feature type="region of interest" description="Disordered" evidence="1">
    <location>
        <begin position="1"/>
        <end position="36"/>
    </location>
</feature>
<evidence type="ECO:0000313" key="2">
    <source>
        <dbReference type="EMBL" id="CAL1375347.1"/>
    </source>
</evidence>
<accession>A0AAV2DP70</accession>
<evidence type="ECO:0000313" key="3">
    <source>
        <dbReference type="Proteomes" id="UP001497516"/>
    </source>
</evidence>
<name>A0AAV2DP70_9ROSI</name>
<gene>
    <name evidence="2" type="ORF">LTRI10_LOCUS17147</name>
</gene>
<dbReference type="Proteomes" id="UP001497516">
    <property type="component" value="Chromosome 3"/>
</dbReference>
<feature type="region of interest" description="Disordered" evidence="1">
    <location>
        <begin position="48"/>
        <end position="76"/>
    </location>
</feature>
<sequence length="76" mass="8283">MATATDNEEAGDRDGDGQSIFTRASQQRPSSPSWPLFAESRLSSLSYRRRRTKSPLCDLGSGGYKERKKGGEAESG</sequence>
<evidence type="ECO:0000256" key="1">
    <source>
        <dbReference type="SAM" id="MobiDB-lite"/>
    </source>
</evidence>
<keyword evidence="3" id="KW-1185">Reference proteome</keyword>
<organism evidence="2 3">
    <name type="scientific">Linum trigynum</name>
    <dbReference type="NCBI Taxonomy" id="586398"/>
    <lineage>
        <taxon>Eukaryota</taxon>
        <taxon>Viridiplantae</taxon>
        <taxon>Streptophyta</taxon>
        <taxon>Embryophyta</taxon>
        <taxon>Tracheophyta</taxon>
        <taxon>Spermatophyta</taxon>
        <taxon>Magnoliopsida</taxon>
        <taxon>eudicotyledons</taxon>
        <taxon>Gunneridae</taxon>
        <taxon>Pentapetalae</taxon>
        <taxon>rosids</taxon>
        <taxon>fabids</taxon>
        <taxon>Malpighiales</taxon>
        <taxon>Linaceae</taxon>
        <taxon>Linum</taxon>
    </lineage>
</organism>
<feature type="compositionally biased region" description="Polar residues" evidence="1">
    <location>
        <begin position="19"/>
        <end position="33"/>
    </location>
</feature>
<dbReference type="EMBL" id="OZ034816">
    <property type="protein sequence ID" value="CAL1375347.1"/>
    <property type="molecule type" value="Genomic_DNA"/>
</dbReference>
<reference evidence="2 3" key="1">
    <citation type="submission" date="2024-04" db="EMBL/GenBank/DDBJ databases">
        <authorList>
            <person name="Fracassetti M."/>
        </authorList>
    </citation>
    <scope>NUCLEOTIDE SEQUENCE [LARGE SCALE GENOMIC DNA]</scope>
</reference>
<proteinExistence type="predicted"/>
<dbReference type="AlphaFoldDB" id="A0AAV2DP70"/>
<protein>
    <submittedName>
        <fullName evidence="2">Uncharacterized protein</fullName>
    </submittedName>
</protein>